<evidence type="ECO:0000313" key="4">
    <source>
        <dbReference type="Ensembl" id="ENSCCNP00000007899.1"/>
    </source>
</evidence>
<evidence type="ECO:0000256" key="2">
    <source>
        <dbReference type="ARBA" id="ARBA00023657"/>
    </source>
</evidence>
<dbReference type="RefSeq" id="XP_073922856.1">
    <property type="nucleotide sequence ID" value="XM_074066755.1"/>
</dbReference>
<organism evidence="4">
    <name type="scientific">Castor canadensis</name>
    <name type="common">American beaver</name>
    <dbReference type="NCBI Taxonomy" id="51338"/>
    <lineage>
        <taxon>Eukaryota</taxon>
        <taxon>Metazoa</taxon>
        <taxon>Chordata</taxon>
        <taxon>Craniata</taxon>
        <taxon>Vertebrata</taxon>
        <taxon>Euteleostomi</taxon>
        <taxon>Mammalia</taxon>
        <taxon>Eutheria</taxon>
        <taxon>Euarchontoglires</taxon>
        <taxon>Glires</taxon>
        <taxon>Rodentia</taxon>
        <taxon>Castorimorpha</taxon>
        <taxon>Castoridae</taxon>
        <taxon>Castor</taxon>
    </lineage>
</organism>
<feature type="region of interest" description="Disordered" evidence="3">
    <location>
        <begin position="139"/>
        <end position="164"/>
    </location>
</feature>
<dbReference type="InterPro" id="IPR040681">
    <property type="entry name" value="HOATZ-like"/>
</dbReference>
<sequence>MESGPREPPSSAQESQEISPPGFLVFTGCPEQDVSLAKQFWLGASMYPPTESQLVLSRGSSQRLAVARPSKMSVVEKNPVQSENNKNEAVFAKALKIQESEEKEKYLQKAKRRDEILQLLRKQREERISKELVSLPYKPKAKVQEKKVSSESDKKDKEEVKALD</sequence>
<evidence type="ECO:0000256" key="3">
    <source>
        <dbReference type="SAM" id="MobiDB-lite"/>
    </source>
</evidence>
<reference evidence="4" key="1">
    <citation type="submission" date="2023-09" db="UniProtKB">
        <authorList>
            <consortium name="Ensembl"/>
        </authorList>
    </citation>
    <scope>IDENTIFICATION</scope>
</reference>
<dbReference type="Ensembl" id="ENSCCNT00000010450.1">
    <property type="protein sequence ID" value="ENSCCNP00000007899.1"/>
    <property type="gene ID" value="ENSCCNG00000008403.1"/>
</dbReference>
<dbReference type="PANTHER" id="PTHR47231">
    <property type="entry name" value="UPF0722 PROTEIN C11ORF88"/>
    <property type="match status" value="1"/>
</dbReference>
<comment type="similarity">
    <text evidence="1">Belongs to the HOATZ family.</text>
</comment>
<dbReference type="Pfam" id="PF17664">
    <property type="entry name" value="HOATZ-like"/>
    <property type="match status" value="1"/>
</dbReference>
<dbReference type="GeneID" id="109695517"/>
<protein>
    <recommendedName>
        <fullName evidence="2">Cilia- and flagella-associated protein HOATZ</fullName>
    </recommendedName>
</protein>
<feature type="compositionally biased region" description="Basic and acidic residues" evidence="3">
    <location>
        <begin position="142"/>
        <end position="164"/>
    </location>
</feature>
<feature type="region of interest" description="Disordered" evidence="3">
    <location>
        <begin position="1"/>
        <end position="23"/>
    </location>
</feature>
<dbReference type="PANTHER" id="PTHR47231:SF1">
    <property type="entry name" value="CILIA- AND FLAGELLA-ASSOCIATED PROTEIN HOATZ"/>
    <property type="match status" value="1"/>
</dbReference>
<accession>A0A8C0W9S3</accession>
<dbReference type="AlphaFoldDB" id="A0A8C0W9S3"/>
<dbReference type="GO" id="GO:0060271">
    <property type="term" value="P:cilium assembly"/>
    <property type="evidence" value="ECO:0007669"/>
    <property type="project" value="InterPro"/>
</dbReference>
<proteinExistence type="inferred from homology"/>
<evidence type="ECO:0000256" key="1">
    <source>
        <dbReference type="ARBA" id="ARBA00023451"/>
    </source>
</evidence>
<name>A0A8C0W9S3_CASCN</name>
<dbReference type="PROSITE" id="PS51257">
    <property type="entry name" value="PROKAR_LIPOPROTEIN"/>
    <property type="match status" value="1"/>
</dbReference>